<dbReference type="AlphaFoldDB" id="V2YQJ2"/>
<dbReference type="KEGG" id="mrr:Moror_12942"/>
<proteinExistence type="predicted"/>
<accession>V2YQJ2</accession>
<name>V2YQJ2_MONRO</name>
<dbReference type="OrthoDB" id="3269456at2759"/>
<evidence type="ECO:0000313" key="1">
    <source>
        <dbReference type="EMBL" id="ESK93949.1"/>
    </source>
</evidence>
<keyword evidence="2" id="KW-1185">Reference proteome</keyword>
<evidence type="ECO:0000313" key="2">
    <source>
        <dbReference type="Proteomes" id="UP000017559"/>
    </source>
</evidence>
<comment type="caution">
    <text evidence="1">The sequence shown here is derived from an EMBL/GenBank/DDBJ whole genome shotgun (WGS) entry which is preliminary data.</text>
</comment>
<protein>
    <submittedName>
        <fullName evidence="1">Uncharacterized protein</fullName>
    </submittedName>
</protein>
<organism evidence="1 2">
    <name type="scientific">Moniliophthora roreri (strain MCA 2997)</name>
    <name type="common">Cocoa frosty pod rot fungus</name>
    <name type="synonym">Crinipellis roreri</name>
    <dbReference type="NCBI Taxonomy" id="1381753"/>
    <lineage>
        <taxon>Eukaryota</taxon>
        <taxon>Fungi</taxon>
        <taxon>Dikarya</taxon>
        <taxon>Basidiomycota</taxon>
        <taxon>Agaricomycotina</taxon>
        <taxon>Agaricomycetes</taxon>
        <taxon>Agaricomycetidae</taxon>
        <taxon>Agaricales</taxon>
        <taxon>Marasmiineae</taxon>
        <taxon>Marasmiaceae</taxon>
        <taxon>Moniliophthora</taxon>
    </lineage>
</organism>
<dbReference type="Proteomes" id="UP000017559">
    <property type="component" value="Unassembled WGS sequence"/>
</dbReference>
<gene>
    <name evidence="1" type="ORF">Moror_12942</name>
</gene>
<dbReference type="HOGENOM" id="CLU_162159_0_0_1"/>
<reference evidence="1 2" key="1">
    <citation type="journal article" date="2014" name="BMC Genomics">
        <title>Genome and secretome analysis of the hemibiotrophic fungal pathogen, Moniliophthora roreri, which causes frosty pod rot disease of cacao: mechanisms of the biotrophic and necrotrophic phases.</title>
        <authorList>
            <person name="Meinhardt L.W."/>
            <person name="Costa G.G.L."/>
            <person name="Thomazella D.P.T."/>
            <person name="Teixeira P.J.P.L."/>
            <person name="Carazzolle M.F."/>
            <person name="Schuster S.C."/>
            <person name="Carlson J.E."/>
            <person name="Guiltinan M.J."/>
            <person name="Mieczkowski P."/>
            <person name="Farmer A."/>
            <person name="Ramaraj T."/>
            <person name="Crozier J."/>
            <person name="Davis R.E."/>
            <person name="Shao J."/>
            <person name="Melnick R.L."/>
            <person name="Pereira G.A.G."/>
            <person name="Bailey B.A."/>
        </authorList>
    </citation>
    <scope>NUCLEOTIDE SEQUENCE [LARGE SCALE GENOMIC DNA]</scope>
    <source>
        <strain evidence="1 2">MCA 2997</strain>
    </source>
</reference>
<sequence>MHIPFDDAVDPKGYLEQLYEGNYVHTSKNQVVYFKRSTNTAGEQHFTETTPSKLQEGDIVEVQFTMTMVKTHNRHRTSSTNDGYKTRLVLHAVTLLDSTFSEVSNTPLQIYSPLIIFSNVNHLQCN</sequence>
<dbReference type="EMBL" id="AWSO01000161">
    <property type="protein sequence ID" value="ESK93949.1"/>
    <property type="molecule type" value="Genomic_DNA"/>
</dbReference>